<dbReference type="GO" id="GO:0004859">
    <property type="term" value="F:phospholipase inhibitor activity"/>
    <property type="evidence" value="ECO:0007669"/>
    <property type="project" value="TreeGrafter"/>
</dbReference>
<keyword evidence="9" id="KW-1185">Reference proteome</keyword>
<dbReference type="AlphaFoldDB" id="A0AAV1NJU9"/>
<name>A0AAV1NJU9_SCOSC</name>
<proteinExistence type="inferred from homology"/>
<dbReference type="GO" id="GO:0010916">
    <property type="term" value="P:negative regulation of very-low-density lipoprotein particle clearance"/>
    <property type="evidence" value="ECO:0007669"/>
    <property type="project" value="TreeGrafter"/>
</dbReference>
<evidence type="ECO:0000313" key="9">
    <source>
        <dbReference type="Proteomes" id="UP001314229"/>
    </source>
</evidence>
<keyword evidence="3" id="KW-0813">Transport</keyword>
<dbReference type="Proteomes" id="UP001314229">
    <property type="component" value="Unassembled WGS sequence"/>
</dbReference>
<evidence type="ECO:0000256" key="5">
    <source>
        <dbReference type="ARBA" id="ARBA00022729"/>
    </source>
</evidence>
<sequence length="84" mass="9751">MRLYLAIAVLMLAFVAYTEAQEEETIEQKFTKFGQQMSEMSKTFADKAKTTFADIHTSEFAVSTKSWLEEQLEKLKTKFQEISQ</sequence>
<comment type="caution">
    <text evidence="8">The sequence shown here is derived from an EMBL/GenBank/DDBJ whole genome shotgun (WGS) entry which is preliminary data.</text>
</comment>
<comment type="similarity">
    <text evidence="2">Belongs to the apolipoprotein C1 family.</text>
</comment>
<dbReference type="PANTHER" id="PTHR16565:SF2">
    <property type="entry name" value="APOLIPOPROTEIN C-I"/>
    <property type="match status" value="1"/>
</dbReference>
<dbReference type="GO" id="GO:0042157">
    <property type="term" value="P:lipoprotein metabolic process"/>
    <property type="evidence" value="ECO:0007669"/>
    <property type="project" value="InterPro"/>
</dbReference>
<dbReference type="Gene3D" id="4.10.260.30">
    <property type="entry name" value="Apolipoprotein C-I"/>
    <property type="match status" value="1"/>
</dbReference>
<accession>A0AAV1NJU9</accession>
<keyword evidence="4" id="KW-0964">Secreted</keyword>
<comment type="subcellular location">
    <subcellularLocation>
        <location evidence="1">Secreted</location>
    </subcellularLocation>
</comment>
<keyword evidence="5 7" id="KW-0732">Signal</keyword>
<dbReference type="GO" id="GO:0006869">
    <property type="term" value="P:lipid transport"/>
    <property type="evidence" value="ECO:0007669"/>
    <property type="project" value="UniProtKB-KW"/>
</dbReference>
<evidence type="ECO:0000256" key="7">
    <source>
        <dbReference type="SAM" id="SignalP"/>
    </source>
</evidence>
<reference evidence="8 9" key="1">
    <citation type="submission" date="2024-01" db="EMBL/GenBank/DDBJ databases">
        <authorList>
            <person name="Alioto T."/>
            <person name="Alioto T."/>
            <person name="Gomez Garrido J."/>
        </authorList>
    </citation>
    <scope>NUCLEOTIDE SEQUENCE [LARGE SCALE GENOMIC DNA]</scope>
</reference>
<dbReference type="GO" id="GO:0034361">
    <property type="term" value="C:very-low-density lipoprotein particle"/>
    <property type="evidence" value="ECO:0007669"/>
    <property type="project" value="TreeGrafter"/>
</dbReference>
<dbReference type="InterPro" id="IPR006781">
    <property type="entry name" value="ApoC-I"/>
</dbReference>
<dbReference type="GO" id="GO:0050995">
    <property type="term" value="P:negative regulation of lipid catabolic process"/>
    <property type="evidence" value="ECO:0007669"/>
    <property type="project" value="TreeGrafter"/>
</dbReference>
<dbReference type="GO" id="GO:0034447">
    <property type="term" value="P:very-low-density lipoprotein particle clearance"/>
    <property type="evidence" value="ECO:0007669"/>
    <property type="project" value="TreeGrafter"/>
</dbReference>
<dbReference type="GO" id="GO:0005504">
    <property type="term" value="F:fatty acid binding"/>
    <property type="evidence" value="ECO:0007669"/>
    <property type="project" value="TreeGrafter"/>
</dbReference>
<evidence type="ECO:0000256" key="2">
    <source>
        <dbReference type="ARBA" id="ARBA00009204"/>
    </source>
</evidence>
<keyword evidence="6" id="KW-0445">Lipid transport</keyword>
<evidence type="ECO:0000256" key="1">
    <source>
        <dbReference type="ARBA" id="ARBA00004613"/>
    </source>
</evidence>
<evidence type="ECO:0000256" key="3">
    <source>
        <dbReference type="ARBA" id="ARBA00022448"/>
    </source>
</evidence>
<feature type="chain" id="PRO_5043796733" evidence="7">
    <location>
        <begin position="21"/>
        <end position="84"/>
    </location>
</feature>
<dbReference type="PANTHER" id="PTHR16565">
    <property type="entry name" value="APOLIPOPROTEIN C-I"/>
    <property type="match status" value="1"/>
</dbReference>
<dbReference type="Pfam" id="PF04691">
    <property type="entry name" value="ApoC-I"/>
    <property type="match status" value="1"/>
</dbReference>
<gene>
    <name evidence="8" type="ORF">FSCOSCO3_A004688</name>
</gene>
<feature type="signal peptide" evidence="7">
    <location>
        <begin position="1"/>
        <end position="20"/>
    </location>
</feature>
<dbReference type="GO" id="GO:0032375">
    <property type="term" value="P:negative regulation of cholesterol transport"/>
    <property type="evidence" value="ECO:0007669"/>
    <property type="project" value="TreeGrafter"/>
</dbReference>
<protein>
    <submittedName>
        <fullName evidence="8">Apolipoprotein C-I</fullName>
    </submittedName>
</protein>
<evidence type="ECO:0000256" key="6">
    <source>
        <dbReference type="ARBA" id="ARBA00023055"/>
    </source>
</evidence>
<evidence type="ECO:0000256" key="4">
    <source>
        <dbReference type="ARBA" id="ARBA00022525"/>
    </source>
</evidence>
<dbReference type="InterPro" id="IPR043081">
    <property type="entry name" value="ApoC-1_sf"/>
</dbReference>
<dbReference type="GO" id="GO:0034364">
    <property type="term" value="C:high-density lipoprotein particle"/>
    <property type="evidence" value="ECO:0007669"/>
    <property type="project" value="TreeGrafter"/>
</dbReference>
<dbReference type="EMBL" id="CAWUFR010000037">
    <property type="protein sequence ID" value="CAK6959084.1"/>
    <property type="molecule type" value="Genomic_DNA"/>
</dbReference>
<evidence type="ECO:0000313" key="8">
    <source>
        <dbReference type="EMBL" id="CAK6959084.1"/>
    </source>
</evidence>
<organism evidence="8 9">
    <name type="scientific">Scomber scombrus</name>
    <name type="common">Atlantic mackerel</name>
    <name type="synonym">Scomber vernalis</name>
    <dbReference type="NCBI Taxonomy" id="13677"/>
    <lineage>
        <taxon>Eukaryota</taxon>
        <taxon>Metazoa</taxon>
        <taxon>Chordata</taxon>
        <taxon>Craniata</taxon>
        <taxon>Vertebrata</taxon>
        <taxon>Euteleostomi</taxon>
        <taxon>Actinopterygii</taxon>
        <taxon>Neopterygii</taxon>
        <taxon>Teleostei</taxon>
        <taxon>Neoteleostei</taxon>
        <taxon>Acanthomorphata</taxon>
        <taxon>Pelagiaria</taxon>
        <taxon>Scombriformes</taxon>
        <taxon>Scombridae</taxon>
        <taxon>Scomber</taxon>
    </lineage>
</organism>
<dbReference type="GO" id="GO:0006641">
    <property type="term" value="P:triglyceride metabolic process"/>
    <property type="evidence" value="ECO:0007669"/>
    <property type="project" value="TreeGrafter"/>
</dbReference>